<keyword evidence="3" id="KW-1185">Reference proteome</keyword>
<keyword evidence="1" id="KW-0732">Signal</keyword>
<accession>A0AAD5H4G5</accession>
<proteinExistence type="predicted"/>
<gene>
    <name evidence="2" type="ORF">COHA_002744</name>
</gene>
<dbReference type="EMBL" id="JADXDR010000037">
    <property type="protein sequence ID" value="KAI7843501.1"/>
    <property type="molecule type" value="Genomic_DNA"/>
</dbReference>
<evidence type="ECO:0000313" key="3">
    <source>
        <dbReference type="Proteomes" id="UP001205105"/>
    </source>
</evidence>
<organism evidence="2 3">
    <name type="scientific">Chlorella ohadii</name>
    <dbReference type="NCBI Taxonomy" id="2649997"/>
    <lineage>
        <taxon>Eukaryota</taxon>
        <taxon>Viridiplantae</taxon>
        <taxon>Chlorophyta</taxon>
        <taxon>core chlorophytes</taxon>
        <taxon>Trebouxiophyceae</taxon>
        <taxon>Chlorellales</taxon>
        <taxon>Chlorellaceae</taxon>
        <taxon>Chlorella clade</taxon>
        <taxon>Chlorella</taxon>
    </lineage>
</organism>
<dbReference type="Proteomes" id="UP001205105">
    <property type="component" value="Unassembled WGS sequence"/>
</dbReference>
<evidence type="ECO:0000256" key="1">
    <source>
        <dbReference type="SAM" id="SignalP"/>
    </source>
</evidence>
<name>A0AAD5H4G5_9CHLO</name>
<feature type="chain" id="PRO_5042160320" evidence="1">
    <location>
        <begin position="19"/>
        <end position="105"/>
    </location>
</feature>
<comment type="caution">
    <text evidence="2">The sequence shown here is derived from an EMBL/GenBank/DDBJ whole genome shotgun (WGS) entry which is preliminary data.</text>
</comment>
<feature type="signal peptide" evidence="1">
    <location>
        <begin position="1"/>
        <end position="18"/>
    </location>
</feature>
<dbReference type="AlphaFoldDB" id="A0AAD5H4G5"/>
<sequence length="105" mass="11784">MRALVAILLLVLVVGALARKHEDPVTSCIKRKRCASKKFKPVCAHNVATEDTFGGFPNTCYLNCANAGHDLGVHWVKSHYYRVPKYCKTQWLAYPVECSTCSGYY</sequence>
<evidence type="ECO:0000313" key="2">
    <source>
        <dbReference type="EMBL" id="KAI7843501.1"/>
    </source>
</evidence>
<protein>
    <submittedName>
        <fullName evidence="2">Uncharacterized protein</fullName>
    </submittedName>
</protein>
<reference evidence="2" key="1">
    <citation type="submission" date="2020-11" db="EMBL/GenBank/DDBJ databases">
        <title>Chlorella ohadii genome sequencing and assembly.</title>
        <authorList>
            <person name="Murik O."/>
            <person name="Treves H."/>
            <person name="Kedem I."/>
            <person name="Shotland Y."/>
            <person name="Kaplan A."/>
        </authorList>
    </citation>
    <scope>NUCLEOTIDE SEQUENCE</scope>
    <source>
        <strain evidence="2">1</strain>
    </source>
</reference>